<comment type="caution">
    <text evidence="1">The sequence shown here is derived from an EMBL/GenBank/DDBJ whole genome shotgun (WGS) entry which is preliminary data.</text>
</comment>
<dbReference type="AlphaFoldDB" id="A0A8J8PIQ1"/>
<dbReference type="Proteomes" id="UP000752814">
    <property type="component" value="Unassembled WGS sequence"/>
</dbReference>
<dbReference type="Gene3D" id="1.10.10.10">
    <property type="entry name" value="Winged helix-like DNA-binding domain superfamily/Winged helix DNA-binding domain"/>
    <property type="match status" value="1"/>
</dbReference>
<protein>
    <submittedName>
        <fullName evidence="1">Uncharacterized protein</fullName>
    </submittedName>
</protein>
<evidence type="ECO:0000313" key="2">
    <source>
        <dbReference type="Proteomes" id="UP000752814"/>
    </source>
</evidence>
<gene>
    <name evidence="1" type="ORF">A3207_00695</name>
</gene>
<dbReference type="SUPFAM" id="SSF46785">
    <property type="entry name" value="Winged helix' DNA-binding domain"/>
    <property type="match status" value="1"/>
</dbReference>
<sequence>MALDTNPPETVLYKRYAVYVLVLMLDSDKCKLNEIRGYIKSYSTLVDLIESLVQSGLVKKSEPVGRYRTTYVSLTDEGREIAALLKDANDRCSRLDRCSQQSQESAKA</sequence>
<reference evidence="1" key="1">
    <citation type="submission" date="2016-03" db="EMBL/GenBank/DDBJ databases">
        <authorList>
            <person name="Borrel G."/>
            <person name="Mccann A."/>
            <person name="O'Toole P.W."/>
        </authorList>
    </citation>
    <scope>NUCLEOTIDE SEQUENCE</scope>
    <source>
        <strain evidence="1">183</strain>
    </source>
</reference>
<dbReference type="EMBL" id="LVVT01000001">
    <property type="protein sequence ID" value="TQS84594.1"/>
    <property type="molecule type" value="Genomic_DNA"/>
</dbReference>
<dbReference type="InterPro" id="IPR036388">
    <property type="entry name" value="WH-like_DNA-bd_sf"/>
</dbReference>
<dbReference type="InterPro" id="IPR036390">
    <property type="entry name" value="WH_DNA-bd_sf"/>
</dbReference>
<dbReference type="GeneID" id="41323390"/>
<proteinExistence type="predicted"/>
<name>A0A8J8PIQ1_9ARCH</name>
<organism evidence="1 2">
    <name type="scientific">Candidatus Methanomassiliicoccus intestinalis</name>
    <dbReference type="NCBI Taxonomy" id="1406512"/>
    <lineage>
        <taxon>Archaea</taxon>
        <taxon>Methanobacteriati</taxon>
        <taxon>Thermoplasmatota</taxon>
        <taxon>Thermoplasmata</taxon>
        <taxon>Methanomassiliicoccales</taxon>
        <taxon>Methanomassiliicoccaceae</taxon>
        <taxon>Methanomassiliicoccus</taxon>
    </lineage>
</organism>
<dbReference type="RefSeq" id="WP_020448858.1">
    <property type="nucleotide sequence ID" value="NZ_CAYAYJ010000005.1"/>
</dbReference>
<evidence type="ECO:0000313" key="1">
    <source>
        <dbReference type="EMBL" id="TQS84594.1"/>
    </source>
</evidence>
<accession>A0A8J8PIQ1</accession>